<dbReference type="GO" id="GO:0005506">
    <property type="term" value="F:iron ion binding"/>
    <property type="evidence" value="ECO:0007669"/>
    <property type="project" value="InterPro"/>
</dbReference>
<dbReference type="GO" id="GO:0004497">
    <property type="term" value="F:monooxygenase activity"/>
    <property type="evidence" value="ECO:0007669"/>
    <property type="project" value="UniProtKB-KW"/>
</dbReference>
<evidence type="ECO:0000256" key="7">
    <source>
        <dbReference type="ARBA" id="ARBA00023002"/>
    </source>
</evidence>
<organism evidence="11 12">
    <name type="scientific">Amborella trichopoda</name>
    <dbReference type="NCBI Taxonomy" id="13333"/>
    <lineage>
        <taxon>Eukaryota</taxon>
        <taxon>Viridiplantae</taxon>
        <taxon>Streptophyta</taxon>
        <taxon>Embryophyta</taxon>
        <taxon>Tracheophyta</taxon>
        <taxon>Spermatophyta</taxon>
        <taxon>Magnoliopsida</taxon>
        <taxon>Amborellales</taxon>
        <taxon>Amborellaceae</taxon>
        <taxon>Amborella</taxon>
    </lineage>
</organism>
<keyword evidence="7" id="KW-0560">Oxidoreductase</keyword>
<evidence type="ECO:0000313" key="11">
    <source>
        <dbReference type="EMBL" id="ERN17806.1"/>
    </source>
</evidence>
<dbReference type="Proteomes" id="UP000017836">
    <property type="component" value="Unassembled WGS sequence"/>
</dbReference>
<dbReference type="HOGENOM" id="CLU_129572_1_0_1"/>
<dbReference type="GO" id="GO:0016020">
    <property type="term" value="C:membrane"/>
    <property type="evidence" value="ECO:0007669"/>
    <property type="project" value="UniProtKB-SubCell"/>
</dbReference>
<dbReference type="InterPro" id="IPR002401">
    <property type="entry name" value="Cyt_P450_E_grp-I"/>
</dbReference>
<dbReference type="eggNOG" id="KOG0157">
    <property type="taxonomic scope" value="Eukaryota"/>
</dbReference>
<evidence type="ECO:0000256" key="1">
    <source>
        <dbReference type="ARBA" id="ARBA00004370"/>
    </source>
</evidence>
<keyword evidence="9" id="KW-0503">Monooxygenase</keyword>
<dbReference type="OMA" id="CDNIYLV"/>
<keyword evidence="10" id="KW-0472">Membrane</keyword>
<dbReference type="PANTHER" id="PTHR24282:SF211">
    <property type="entry name" value="CYTOCHROME P450-RELATED"/>
    <property type="match status" value="1"/>
</dbReference>
<evidence type="ECO:0000256" key="4">
    <source>
        <dbReference type="ARBA" id="ARBA00022692"/>
    </source>
</evidence>
<keyword evidence="6" id="KW-1133">Transmembrane helix</keyword>
<comment type="similarity">
    <text evidence="2">Belongs to the cytochrome P450 family.</text>
</comment>
<keyword evidence="3" id="KW-0349">Heme</keyword>
<name>U5CWU2_AMBTC</name>
<evidence type="ECO:0000256" key="2">
    <source>
        <dbReference type="ARBA" id="ARBA00010617"/>
    </source>
</evidence>
<evidence type="ECO:0000256" key="5">
    <source>
        <dbReference type="ARBA" id="ARBA00022723"/>
    </source>
</evidence>
<dbReference type="GO" id="GO:0020037">
    <property type="term" value="F:heme binding"/>
    <property type="evidence" value="ECO:0007669"/>
    <property type="project" value="InterPro"/>
</dbReference>
<comment type="subcellular location">
    <subcellularLocation>
        <location evidence="1">Membrane</location>
    </subcellularLocation>
</comment>
<evidence type="ECO:0000256" key="10">
    <source>
        <dbReference type="ARBA" id="ARBA00023136"/>
    </source>
</evidence>
<dbReference type="PANTHER" id="PTHR24282">
    <property type="entry name" value="CYTOCHROME P450 FAMILY MEMBER"/>
    <property type="match status" value="1"/>
</dbReference>
<dbReference type="InterPro" id="IPR050665">
    <property type="entry name" value="Cytochrome_P450_Monooxygen"/>
</dbReference>
<keyword evidence="5" id="KW-0479">Metal-binding</keyword>
<reference evidence="12" key="1">
    <citation type="journal article" date="2013" name="Science">
        <title>The Amborella genome and the evolution of flowering plants.</title>
        <authorList>
            <consortium name="Amborella Genome Project"/>
        </authorList>
    </citation>
    <scope>NUCLEOTIDE SEQUENCE [LARGE SCALE GENOMIC DNA]</scope>
</reference>
<dbReference type="EMBL" id="KI392311">
    <property type="protein sequence ID" value="ERN17806.1"/>
    <property type="molecule type" value="Genomic_DNA"/>
</dbReference>
<evidence type="ECO:0000256" key="9">
    <source>
        <dbReference type="ARBA" id="ARBA00023033"/>
    </source>
</evidence>
<dbReference type="InterPro" id="IPR036396">
    <property type="entry name" value="Cyt_P450_sf"/>
</dbReference>
<accession>U5CWU2</accession>
<dbReference type="Gramene" id="ERN17806">
    <property type="protein sequence ID" value="ERN17806"/>
    <property type="gene ID" value="AMTR_s00047p00168890"/>
</dbReference>
<sequence>MLMKMIKAREEKVKNGESDGYGKDFFGTLLESNHDTQDGAKHSLQDIIDECKTFYFAGHETTNGLLIWAVVLLAMHPKWQEKARKEVIEAFGFNTPTIDGVNRLKIANLTTIVY</sequence>
<gene>
    <name evidence="11" type="ORF">AMTR_s00047p00168890</name>
</gene>
<dbReference type="SUPFAM" id="SSF48264">
    <property type="entry name" value="Cytochrome P450"/>
    <property type="match status" value="1"/>
</dbReference>
<evidence type="ECO:0000256" key="3">
    <source>
        <dbReference type="ARBA" id="ARBA00022617"/>
    </source>
</evidence>
<dbReference type="Gene3D" id="1.10.630.10">
    <property type="entry name" value="Cytochrome P450"/>
    <property type="match status" value="1"/>
</dbReference>
<evidence type="ECO:0008006" key="13">
    <source>
        <dbReference type="Google" id="ProtNLM"/>
    </source>
</evidence>
<proteinExistence type="inferred from homology"/>
<dbReference type="Pfam" id="PF00067">
    <property type="entry name" value="p450"/>
    <property type="match status" value="1"/>
</dbReference>
<evidence type="ECO:0000256" key="8">
    <source>
        <dbReference type="ARBA" id="ARBA00023004"/>
    </source>
</evidence>
<dbReference type="AlphaFoldDB" id="U5CWU2"/>
<keyword evidence="8" id="KW-0408">Iron</keyword>
<keyword evidence="4" id="KW-0812">Transmembrane</keyword>
<evidence type="ECO:0000256" key="6">
    <source>
        <dbReference type="ARBA" id="ARBA00022989"/>
    </source>
</evidence>
<dbReference type="InterPro" id="IPR001128">
    <property type="entry name" value="Cyt_P450"/>
</dbReference>
<keyword evidence="12" id="KW-1185">Reference proteome</keyword>
<protein>
    <recommendedName>
        <fullName evidence="13">Cytochrome P450</fullName>
    </recommendedName>
</protein>
<dbReference type="GO" id="GO:0016705">
    <property type="term" value="F:oxidoreductase activity, acting on paired donors, with incorporation or reduction of molecular oxygen"/>
    <property type="evidence" value="ECO:0007669"/>
    <property type="project" value="InterPro"/>
</dbReference>
<evidence type="ECO:0000313" key="12">
    <source>
        <dbReference type="Proteomes" id="UP000017836"/>
    </source>
</evidence>
<dbReference type="PRINTS" id="PR00463">
    <property type="entry name" value="EP450I"/>
</dbReference>